<feature type="region of interest" description="Disordered" evidence="4">
    <location>
        <begin position="1"/>
        <end position="36"/>
    </location>
</feature>
<evidence type="ECO:0000256" key="2">
    <source>
        <dbReference type="ARBA" id="ARBA00022729"/>
    </source>
</evidence>
<keyword evidence="3" id="KW-0677">Repeat</keyword>
<feature type="region of interest" description="Disordered" evidence="4">
    <location>
        <begin position="171"/>
        <end position="200"/>
    </location>
</feature>
<keyword evidence="7" id="KW-1185">Reference proteome</keyword>
<gene>
    <name evidence="6" type="ORF">SEMRO_558_G166260.1</name>
</gene>
<feature type="compositionally biased region" description="Basic and acidic residues" evidence="4">
    <location>
        <begin position="17"/>
        <end position="30"/>
    </location>
</feature>
<organism evidence="6 7">
    <name type="scientific">Seminavis robusta</name>
    <dbReference type="NCBI Taxonomy" id="568900"/>
    <lineage>
        <taxon>Eukaryota</taxon>
        <taxon>Sar</taxon>
        <taxon>Stramenopiles</taxon>
        <taxon>Ochrophyta</taxon>
        <taxon>Bacillariophyta</taxon>
        <taxon>Bacillariophyceae</taxon>
        <taxon>Bacillariophycidae</taxon>
        <taxon>Naviculales</taxon>
        <taxon>Naviculaceae</taxon>
        <taxon>Seminavis</taxon>
    </lineage>
</organism>
<accession>A0A9N8E1M9</accession>
<evidence type="ECO:0000256" key="4">
    <source>
        <dbReference type="SAM" id="MobiDB-lite"/>
    </source>
</evidence>
<comment type="subcellular location">
    <subcellularLocation>
        <location evidence="1">Membrane</location>
        <topology evidence="1">Single-pass membrane protein</topology>
    </subcellularLocation>
</comment>
<dbReference type="SUPFAM" id="SSF52058">
    <property type="entry name" value="L domain-like"/>
    <property type="match status" value="1"/>
</dbReference>
<keyword evidence="2" id="KW-0732">Signal</keyword>
<dbReference type="InterPro" id="IPR001611">
    <property type="entry name" value="Leu-rich_rpt"/>
</dbReference>
<feature type="region of interest" description="Disordered" evidence="4">
    <location>
        <begin position="270"/>
        <end position="291"/>
    </location>
</feature>
<dbReference type="EMBL" id="CAICTM010000557">
    <property type="protein sequence ID" value="CAB9512852.1"/>
    <property type="molecule type" value="Genomic_DNA"/>
</dbReference>
<dbReference type="PANTHER" id="PTHR48053">
    <property type="entry name" value="LEUCINE RICH REPEAT FAMILY PROTEIN, EXPRESSED"/>
    <property type="match status" value="1"/>
</dbReference>
<comment type="caution">
    <text evidence="6">The sequence shown here is derived from an EMBL/GenBank/DDBJ whole genome shotgun (WGS) entry which is preliminary data.</text>
</comment>
<dbReference type="AlphaFoldDB" id="A0A9N8E1M9"/>
<evidence type="ECO:0000256" key="1">
    <source>
        <dbReference type="ARBA" id="ARBA00004167"/>
    </source>
</evidence>
<dbReference type="GO" id="GO:0016020">
    <property type="term" value="C:membrane"/>
    <property type="evidence" value="ECO:0007669"/>
    <property type="project" value="UniProtKB-SubCell"/>
</dbReference>
<protein>
    <submittedName>
        <fullName evidence="6">Leucine Rich Repeat</fullName>
    </submittedName>
</protein>
<proteinExistence type="predicted"/>
<name>A0A9N8E1M9_9STRA</name>
<evidence type="ECO:0000313" key="6">
    <source>
        <dbReference type="EMBL" id="CAB9512852.1"/>
    </source>
</evidence>
<dbReference type="Pfam" id="PF00560">
    <property type="entry name" value="LRR_1"/>
    <property type="match status" value="1"/>
</dbReference>
<keyword evidence="5" id="KW-0472">Membrane</keyword>
<sequence>MDANTNASTSNASKGSLDSERAEDGERPRNETAIPSTVLSAELDLLKHTKPASVSNGLAVADSINENNVNDIMVDSSGRQLQNEETQKIVESRLLDTVPRNTGTGGTGHSIHSDGIANNTHNCVQTGTEPVALTLATPGAYSSGPGRELQRTLGPQFGLLGVAAAAAAQTETTTDASATQDVASESNMEPSLLPPETRPSHDTTGLVVANLVDENSEVLNALPRAQSVDLEAANRRAQRTKQSCTYILLGLVILIAVIIILVTVLVPSGGESSNDEEDTPTSMPSSNPSEAPTTLDQYYLSLLPEDTQQKIMEDVQSLQSLAFQWLLDDMIELDDDYSNNNSSVFMNRIKQRFALATIYYATGGNIWAHNDNWLNHTVHECEWFTRSEFALKSKIAFLYTGFLQEFQLPTSKCDTHTGIYEHLWLDQNNLVGSLPEELYMLTTLKTLSMGFNMLVGPLSTLLGQMTALQGLAFANSDHGGTIPSEFGLLTALTILGLPGINLQGSIPTEVWQLTNLSSFFLNFNDGLRGSIPTEIGVFSQLRWLSLTVCDLSGTLPSEIGLAKALDTLTLEENRISGTIVSEIGILEEMRILSLFNNSLEGTLPTELGLLTQTTLLTFRDNLLTGPVPQELGLLTNLRISLVLRGNQLSGQIPSELGLLANLREISLENNNFSGQIPSQLGQLSQALHSLKLGGNPMLTGTISPGVCKINGTCIQNSFDPCEEPYGVLLDCTDKLCGCGCSCATRT</sequence>
<dbReference type="Gene3D" id="3.80.10.10">
    <property type="entry name" value="Ribonuclease Inhibitor"/>
    <property type="match status" value="3"/>
</dbReference>
<feature type="compositionally biased region" description="Polar residues" evidence="4">
    <location>
        <begin position="180"/>
        <end position="189"/>
    </location>
</feature>
<keyword evidence="5" id="KW-1133">Transmembrane helix</keyword>
<evidence type="ECO:0000256" key="3">
    <source>
        <dbReference type="ARBA" id="ARBA00022737"/>
    </source>
</evidence>
<reference evidence="6" key="1">
    <citation type="submission" date="2020-06" db="EMBL/GenBank/DDBJ databases">
        <authorList>
            <consortium name="Plant Systems Biology data submission"/>
        </authorList>
    </citation>
    <scope>NUCLEOTIDE SEQUENCE</scope>
    <source>
        <strain evidence="6">D6</strain>
    </source>
</reference>
<feature type="compositionally biased region" description="Polar residues" evidence="4">
    <location>
        <begin position="1"/>
        <end position="16"/>
    </location>
</feature>
<evidence type="ECO:0000256" key="5">
    <source>
        <dbReference type="SAM" id="Phobius"/>
    </source>
</evidence>
<dbReference type="InterPro" id="IPR032675">
    <property type="entry name" value="LRR_dom_sf"/>
</dbReference>
<keyword evidence="5" id="KW-0812">Transmembrane</keyword>
<evidence type="ECO:0000313" key="7">
    <source>
        <dbReference type="Proteomes" id="UP001153069"/>
    </source>
</evidence>
<feature type="compositionally biased region" description="Polar residues" evidence="4">
    <location>
        <begin position="280"/>
        <end position="291"/>
    </location>
</feature>
<dbReference type="OrthoDB" id="38453at2759"/>
<dbReference type="FunFam" id="3.80.10.10:FF:000383">
    <property type="entry name" value="Leucine-rich repeat receptor protein kinase EMS1"/>
    <property type="match status" value="1"/>
</dbReference>
<dbReference type="InterPro" id="IPR051716">
    <property type="entry name" value="Plant_RL_S/T_kinase"/>
</dbReference>
<dbReference type="PANTHER" id="PTHR48053:SF71">
    <property type="entry name" value="LEUCINE RICH REPEAT FAMILY PROTEIN, EXPRESSED"/>
    <property type="match status" value="1"/>
</dbReference>
<dbReference type="Proteomes" id="UP001153069">
    <property type="component" value="Unassembled WGS sequence"/>
</dbReference>
<feature type="transmembrane region" description="Helical" evidence="5">
    <location>
        <begin position="244"/>
        <end position="266"/>
    </location>
</feature>